<reference evidence="3" key="2">
    <citation type="submission" date="2013-09" db="EMBL/GenBank/DDBJ databases">
        <authorList>
            <person name="Wang G."/>
            <person name="Yang Y."/>
            <person name="Su Y."/>
        </authorList>
    </citation>
    <scope>NUCLEOTIDE SEQUENCE</scope>
    <source>
        <strain evidence="3">ATCC 39006</strain>
    </source>
</reference>
<dbReference type="EMBL" id="CP025085">
    <property type="protein sequence ID" value="AUH01311.1"/>
    <property type="molecule type" value="Genomic_DNA"/>
</dbReference>
<protein>
    <submittedName>
        <fullName evidence="3">DUF4435 domain-containing protein</fullName>
    </submittedName>
</protein>
<dbReference type="KEGG" id="sera:Ser39006_016720"/>
<dbReference type="EMBL" id="CP025084">
    <property type="protein sequence ID" value="AUH05632.1"/>
    <property type="molecule type" value="Genomic_DNA"/>
</dbReference>
<name>A0A2I5TM37_SERS3</name>
<dbReference type="AlphaFoldDB" id="A0A2I5TM37"/>
<dbReference type="Proteomes" id="UP000017700">
    <property type="component" value="Chromosome"/>
</dbReference>
<dbReference type="InterPro" id="IPR029492">
    <property type="entry name" value="DUF4435"/>
</dbReference>
<dbReference type="OrthoDB" id="2083140at2"/>
<reference evidence="2 5" key="3">
    <citation type="submission" date="2017-11" db="EMBL/GenBank/DDBJ databases">
        <title>Complete genome sequence of Serratia sp. ATCC 39006 LacA.</title>
        <authorList>
            <person name="Hampton H.G."/>
            <person name="Jackson S.A."/>
            <person name="Jauregui R."/>
            <person name="Poulter G.T.M."/>
            <person name="Salmond G.P.C."/>
            <person name="Fineran P.C."/>
        </authorList>
    </citation>
    <scope>NUCLEOTIDE SEQUENCE [LARGE SCALE GENOMIC DNA]</scope>
    <source>
        <strain evidence="2 5">ATCC 39006</strain>
    </source>
</reference>
<evidence type="ECO:0000313" key="3">
    <source>
        <dbReference type="EMBL" id="AUH05632.1"/>
    </source>
</evidence>
<proteinExistence type="predicted"/>
<sequence>MRTALLNTMKKEVSSKSSLKQEILLKTSTFDKIFVFEGTDDYPVYDEWMKQNSIYINAGHIIAKGKKQIIRLYENALQHNDQEILANCYFFVDHDFDTFEHNSENIVTLSCYSIENYIINSHSTKSYLKDEFKMDITRLDLLDRIKDDFESDFEKFQSIAKELCKPLFVNHNIKGKAKFYEKISSIINLEYKNIRVKENAKLIGYEVDENSEDAKKLIVIFDVLPYERAIKGKYVFEFIKLWLSSLKSHLSGDINLKITKDPLMLERRRLACATPIPDEIKRFS</sequence>
<dbReference type="STRING" id="104623.Ser39006_02137"/>
<dbReference type="RefSeq" id="WP_021015403.1">
    <property type="nucleotide sequence ID" value="NZ_CP025084.1"/>
</dbReference>
<organism evidence="3 4">
    <name type="scientific">Serratia sp. (strain ATCC 39006)</name>
    <name type="common">Prodigiosinella confusarubida</name>
    <dbReference type="NCBI Taxonomy" id="104623"/>
    <lineage>
        <taxon>Bacteria</taxon>
        <taxon>Pseudomonadati</taxon>
        <taxon>Pseudomonadota</taxon>
        <taxon>Gammaproteobacteria</taxon>
        <taxon>Enterobacterales</taxon>
        <taxon>Pectobacteriaceae</taxon>
        <taxon>Prodigiosinella</taxon>
    </lineage>
</organism>
<evidence type="ECO:0000259" key="1">
    <source>
        <dbReference type="Pfam" id="PF14491"/>
    </source>
</evidence>
<reference evidence="3" key="4">
    <citation type="submission" date="2017-11" db="EMBL/GenBank/DDBJ databases">
        <title>Complete genome sequence of Serratia sp. ATCC 39006.</title>
        <authorList>
            <person name="Hampton H.G."/>
            <person name="Jackson S.A."/>
            <person name="Jauregui R."/>
            <person name="Poulter G.T.M."/>
            <person name="Salmond G.P.C."/>
            <person name="Fineran P.C."/>
        </authorList>
    </citation>
    <scope>NUCLEOTIDE SEQUENCE</scope>
    <source>
        <strain evidence="3">ATCC 39006</strain>
    </source>
</reference>
<evidence type="ECO:0000313" key="5">
    <source>
        <dbReference type="Proteomes" id="UP000233778"/>
    </source>
</evidence>
<accession>A0A2I5TM37</accession>
<reference evidence="3 4" key="1">
    <citation type="journal article" date="2013" name="Genome Announc.">
        <title>Draft genome sequence of Serratia sp. strain ATCC 39006, a model bacterium for analysis of the biosynthesis and regulation of prodigiosin, a carbapenem, and gas vesicles.</title>
        <authorList>
            <person name="Fineran P.C."/>
            <person name="Iglesias Cans M.C."/>
            <person name="Ramsay J.P."/>
            <person name="Wilf N.M."/>
            <person name="Cossyleon D."/>
            <person name="McNeil M.B."/>
            <person name="Williamson N.R."/>
            <person name="Monson R.E."/>
            <person name="Becher S.A."/>
            <person name="Stanton J.A."/>
            <person name="Brugger K."/>
            <person name="Brown S.D."/>
            <person name="Salmond G.P."/>
        </authorList>
    </citation>
    <scope>NUCLEOTIDE SEQUENCE [LARGE SCALE GENOMIC DNA]</scope>
    <source>
        <strain evidence="3">ATCC 39006</strain>
        <strain evidence="4">ATCC 39006 / SC 11482</strain>
    </source>
</reference>
<evidence type="ECO:0000313" key="2">
    <source>
        <dbReference type="EMBL" id="AUH01311.1"/>
    </source>
</evidence>
<keyword evidence="4" id="KW-1185">Reference proteome</keyword>
<dbReference type="KEGG" id="serq:CWC46_16720"/>
<feature type="domain" description="DUF4435" evidence="1">
    <location>
        <begin position="32"/>
        <end position="247"/>
    </location>
</feature>
<dbReference type="Proteomes" id="UP000233778">
    <property type="component" value="Chromosome"/>
</dbReference>
<dbReference type="Pfam" id="PF14491">
    <property type="entry name" value="DUF4435"/>
    <property type="match status" value="1"/>
</dbReference>
<evidence type="ECO:0000313" key="4">
    <source>
        <dbReference type="Proteomes" id="UP000017700"/>
    </source>
</evidence>
<gene>
    <name evidence="2" type="ORF">CWC46_16720</name>
    <name evidence="3" type="ORF">Ser39006_016720</name>
</gene>